<protein>
    <submittedName>
        <fullName evidence="2">Transposase</fullName>
    </submittedName>
</protein>
<dbReference type="EMBL" id="JAGYPE010000006">
    <property type="protein sequence ID" value="MBS4185924.1"/>
    <property type="molecule type" value="Genomic_DNA"/>
</dbReference>
<dbReference type="EMBL" id="JAGYPE020000009">
    <property type="protein sequence ID" value="MCH6265388.1"/>
    <property type="molecule type" value="Genomic_DNA"/>
</dbReference>
<dbReference type="AlphaFoldDB" id="A0A942T435"/>
<gene>
    <name evidence="3" type="ORF">KHB02_007580</name>
    <name evidence="2" type="ORF">KHB02_31525</name>
</gene>
<keyword evidence="1" id="KW-1133">Transmembrane helix</keyword>
<keyword evidence="1" id="KW-0812">Transmembrane</keyword>
<evidence type="ECO:0000313" key="4">
    <source>
        <dbReference type="Proteomes" id="UP000677265"/>
    </source>
</evidence>
<name>A0A942T435_9BACI</name>
<sequence>MKLLFIIGSIVLPILMVILQKKWSKIKVIFDLMAILSALIFGNISSIAIFEIIKNDKVFMTNIHAVFLNPFFLMTGAYLGLYFLYILVLQVVNEIKTDKIL</sequence>
<organism evidence="2">
    <name type="scientific">Neobacillus citreus</name>
    <dbReference type="NCBI Taxonomy" id="2833578"/>
    <lineage>
        <taxon>Bacteria</taxon>
        <taxon>Bacillati</taxon>
        <taxon>Bacillota</taxon>
        <taxon>Bacilli</taxon>
        <taxon>Bacillales</taxon>
        <taxon>Bacillaceae</taxon>
        <taxon>Neobacillus</taxon>
    </lineage>
</organism>
<dbReference type="Proteomes" id="UP000677265">
    <property type="component" value="Unassembled WGS sequence"/>
</dbReference>
<keyword evidence="4" id="KW-1185">Reference proteome</keyword>
<reference evidence="2" key="1">
    <citation type="submission" date="2021-05" db="EMBL/GenBank/DDBJ databases">
        <title>Novel Bacillus species.</title>
        <authorList>
            <person name="Liu G."/>
        </authorList>
    </citation>
    <scope>NUCLEOTIDE SEQUENCE</scope>
    <source>
        <strain evidence="2 4">FJAT-50051</strain>
    </source>
</reference>
<feature type="transmembrane region" description="Helical" evidence="1">
    <location>
        <begin position="29"/>
        <end position="53"/>
    </location>
</feature>
<evidence type="ECO:0000313" key="2">
    <source>
        <dbReference type="EMBL" id="MBS4185924.1"/>
    </source>
</evidence>
<keyword evidence="1" id="KW-0472">Membrane</keyword>
<evidence type="ECO:0000313" key="3">
    <source>
        <dbReference type="EMBL" id="MCH6265388.1"/>
    </source>
</evidence>
<proteinExistence type="predicted"/>
<accession>A0A942T435</accession>
<dbReference type="RefSeq" id="WP_213145728.1">
    <property type="nucleotide sequence ID" value="NZ_JAGYPE020000009.1"/>
</dbReference>
<evidence type="ECO:0000256" key="1">
    <source>
        <dbReference type="SAM" id="Phobius"/>
    </source>
</evidence>
<comment type="caution">
    <text evidence="2">The sequence shown here is derived from an EMBL/GenBank/DDBJ whole genome shotgun (WGS) entry which is preliminary data.</text>
</comment>
<feature type="transmembrane region" description="Helical" evidence="1">
    <location>
        <begin position="65"/>
        <end position="88"/>
    </location>
</feature>